<feature type="domain" description="YbaK/aminoacyl-tRNA synthetase-associated" evidence="10">
    <location>
        <begin position="413"/>
        <end position="533"/>
    </location>
</feature>
<dbReference type="CDD" id="cd04730">
    <property type="entry name" value="NPD_like"/>
    <property type="match status" value="1"/>
</dbReference>
<evidence type="ECO:0000259" key="10">
    <source>
        <dbReference type="Pfam" id="PF04073"/>
    </source>
</evidence>
<dbReference type="InterPro" id="IPR036754">
    <property type="entry name" value="YbaK/aa-tRNA-synt-asso_dom_sf"/>
</dbReference>
<evidence type="ECO:0000256" key="2">
    <source>
        <dbReference type="ARBA" id="ARBA00009881"/>
    </source>
</evidence>
<dbReference type="GO" id="GO:0018580">
    <property type="term" value="F:nitronate monooxygenase activity"/>
    <property type="evidence" value="ECO:0007669"/>
    <property type="project" value="InterPro"/>
</dbReference>
<dbReference type="GO" id="GO:0002161">
    <property type="term" value="F:aminoacyl-tRNA deacylase activity"/>
    <property type="evidence" value="ECO:0007669"/>
    <property type="project" value="InterPro"/>
</dbReference>
<evidence type="ECO:0000256" key="1">
    <source>
        <dbReference type="ARBA" id="ARBA00001917"/>
    </source>
</evidence>
<evidence type="ECO:0000256" key="7">
    <source>
        <dbReference type="ARBA" id="ARBA00023033"/>
    </source>
</evidence>
<name>A0A495XXN9_9MICO</name>
<sequence length="556" mass="56696">MVIAELEVPFVAAPMAGGPSTPDLVTAVAAAGGLGLLAGGYLSCEGLARDIAGVWDDGTTRFGVNLFVPAGANTARPPATPEHVRARVEAVRAYRERLLPEAGRRGVELPERPVAGDDDWERKLDLVVRERVPLVSFTFGLPGAAVLGELRRAGAVTMVTVTDPDEARAALEAGADTLWVQGPGAGGHRGTLHEDAVPGDLPLDELVARVRALTDVPIVAAGGLGDAATAARAITAGADAVGVGTALLLTPEAGTSLAHRRAVRAGGVTRVTRAFSGRPARSVENEFVRRYDDGAPTAYPEVHHLTVPLRRAAAAVDDPDGVAPWAGTGLAGAREVPAAAVVAAWRDELVAARDARTAAGRPASGGGGTVPSAEGTLDWQPAGERTAWLAPPVAAALSLVPGARAAQIDATLADTAAFCEAYAVAPEASANCVVVEGRRGEEVTRAAVMVLATDRADVNKAVRRHLGVRKISFADQGTVESLTGMQRGGITPVGLPEGWPVLVDRAVASAGPVVVGAGTRGAKLLLDGAELAALPGAVVIDLALPRGDAQGGDDRH</sequence>
<organism evidence="11 12">
    <name type="scientific">Terracoccus luteus</name>
    <dbReference type="NCBI Taxonomy" id="53356"/>
    <lineage>
        <taxon>Bacteria</taxon>
        <taxon>Bacillati</taxon>
        <taxon>Actinomycetota</taxon>
        <taxon>Actinomycetes</taxon>
        <taxon>Micrococcales</taxon>
        <taxon>Intrasporangiaceae</taxon>
        <taxon>Terracoccus</taxon>
    </lineage>
</organism>
<dbReference type="EMBL" id="RBXT01000001">
    <property type="protein sequence ID" value="RKT78702.1"/>
    <property type="molecule type" value="Genomic_DNA"/>
</dbReference>
<evidence type="ECO:0000256" key="4">
    <source>
        <dbReference type="ARBA" id="ARBA00022630"/>
    </source>
</evidence>
<dbReference type="Gene3D" id="3.20.20.70">
    <property type="entry name" value="Aldolase class I"/>
    <property type="match status" value="1"/>
</dbReference>
<dbReference type="PANTHER" id="PTHR42747">
    <property type="entry name" value="NITRONATE MONOOXYGENASE-RELATED"/>
    <property type="match status" value="1"/>
</dbReference>
<accession>A0A495XXN9</accession>
<evidence type="ECO:0000313" key="12">
    <source>
        <dbReference type="Proteomes" id="UP000278440"/>
    </source>
</evidence>
<protein>
    <recommendedName>
        <fullName evidence="8">Propionate 3-nitronate monooxygenase</fullName>
    </recommendedName>
</protein>
<dbReference type="Gene3D" id="3.90.960.10">
    <property type="entry name" value="YbaK/aminoacyl-tRNA synthetase-associated domain"/>
    <property type="match status" value="1"/>
</dbReference>
<dbReference type="SUPFAM" id="SSF55826">
    <property type="entry name" value="YbaK/ProRS associated domain"/>
    <property type="match status" value="1"/>
</dbReference>
<keyword evidence="6" id="KW-0560">Oxidoreductase</keyword>
<dbReference type="AlphaFoldDB" id="A0A495XXN9"/>
<dbReference type="RefSeq" id="WP_121033095.1">
    <property type="nucleotide sequence ID" value="NZ_RBXT01000001.1"/>
</dbReference>
<keyword evidence="11" id="KW-0223">Dioxygenase</keyword>
<keyword evidence="3" id="KW-0216">Detoxification</keyword>
<dbReference type="InterPro" id="IPR004136">
    <property type="entry name" value="NMO"/>
</dbReference>
<dbReference type="GO" id="GO:0051213">
    <property type="term" value="F:dioxygenase activity"/>
    <property type="evidence" value="ECO:0007669"/>
    <property type="project" value="UniProtKB-KW"/>
</dbReference>
<keyword evidence="12" id="KW-1185">Reference proteome</keyword>
<dbReference type="GO" id="GO:0009636">
    <property type="term" value="P:response to toxic substance"/>
    <property type="evidence" value="ECO:0007669"/>
    <property type="project" value="UniProtKB-KW"/>
</dbReference>
<evidence type="ECO:0000256" key="6">
    <source>
        <dbReference type="ARBA" id="ARBA00023002"/>
    </source>
</evidence>
<dbReference type="OrthoDB" id="9796920at2"/>
<keyword evidence="5" id="KW-0288">FMN</keyword>
<dbReference type="Proteomes" id="UP000278440">
    <property type="component" value="Unassembled WGS sequence"/>
</dbReference>
<keyword evidence="7" id="KW-0503">Monooxygenase</keyword>
<dbReference type="SUPFAM" id="SSF51412">
    <property type="entry name" value="Inosine monophosphate dehydrogenase (IMPDH)"/>
    <property type="match status" value="1"/>
</dbReference>
<proteinExistence type="inferred from homology"/>
<gene>
    <name evidence="11" type="ORF">DFJ68_2151</name>
</gene>
<dbReference type="PANTHER" id="PTHR42747:SF3">
    <property type="entry name" value="NITRONATE MONOOXYGENASE-RELATED"/>
    <property type="match status" value="1"/>
</dbReference>
<evidence type="ECO:0000256" key="9">
    <source>
        <dbReference type="ARBA" id="ARBA00049401"/>
    </source>
</evidence>
<evidence type="ECO:0000313" key="11">
    <source>
        <dbReference type="EMBL" id="RKT78702.1"/>
    </source>
</evidence>
<dbReference type="Pfam" id="PF04073">
    <property type="entry name" value="tRNA_edit"/>
    <property type="match status" value="1"/>
</dbReference>
<evidence type="ECO:0000256" key="5">
    <source>
        <dbReference type="ARBA" id="ARBA00022643"/>
    </source>
</evidence>
<reference evidence="11 12" key="1">
    <citation type="submission" date="2018-10" db="EMBL/GenBank/DDBJ databases">
        <title>Sequencing the genomes of 1000 actinobacteria strains.</title>
        <authorList>
            <person name="Klenk H.-P."/>
        </authorList>
    </citation>
    <scope>NUCLEOTIDE SEQUENCE [LARGE SCALE GENOMIC DNA]</scope>
    <source>
        <strain evidence="11 12">DSM 44267</strain>
    </source>
</reference>
<comment type="similarity">
    <text evidence="2">Belongs to the nitronate monooxygenase family. NMO class I subfamily.</text>
</comment>
<dbReference type="InterPro" id="IPR013785">
    <property type="entry name" value="Aldolase_TIM"/>
</dbReference>
<evidence type="ECO:0000256" key="8">
    <source>
        <dbReference type="ARBA" id="ARBA00031155"/>
    </source>
</evidence>
<dbReference type="InterPro" id="IPR007214">
    <property type="entry name" value="YbaK/aa-tRNA-synth-assoc-dom"/>
</dbReference>
<comment type="catalytic activity">
    <reaction evidence="9">
        <text>3 propionate 3-nitronate + 3 O2 + H2O = 3 3-oxopropanoate + 2 nitrate + nitrite + H2O2 + 3 H(+)</text>
        <dbReference type="Rhea" id="RHEA:57332"/>
        <dbReference type="ChEBI" id="CHEBI:15377"/>
        <dbReference type="ChEBI" id="CHEBI:15378"/>
        <dbReference type="ChEBI" id="CHEBI:15379"/>
        <dbReference type="ChEBI" id="CHEBI:16240"/>
        <dbReference type="ChEBI" id="CHEBI:16301"/>
        <dbReference type="ChEBI" id="CHEBI:17632"/>
        <dbReference type="ChEBI" id="CHEBI:33190"/>
        <dbReference type="ChEBI" id="CHEBI:136067"/>
    </reaction>
</comment>
<comment type="cofactor">
    <cofactor evidence="1">
        <name>FMN</name>
        <dbReference type="ChEBI" id="CHEBI:58210"/>
    </cofactor>
</comment>
<evidence type="ECO:0000256" key="3">
    <source>
        <dbReference type="ARBA" id="ARBA00022575"/>
    </source>
</evidence>
<dbReference type="Pfam" id="PF03060">
    <property type="entry name" value="NMO"/>
    <property type="match status" value="1"/>
</dbReference>
<comment type="caution">
    <text evidence="11">The sequence shown here is derived from an EMBL/GenBank/DDBJ whole genome shotgun (WGS) entry which is preliminary data.</text>
</comment>
<keyword evidence="4" id="KW-0285">Flavoprotein</keyword>